<accession>A0A9C6X7W1</accession>
<proteinExistence type="inferred from homology"/>
<dbReference type="RefSeq" id="XP_052130776.1">
    <property type="nucleotide sequence ID" value="XM_052274816.1"/>
</dbReference>
<dbReference type="GO" id="GO:0003887">
    <property type="term" value="F:DNA-directed DNA polymerase activity"/>
    <property type="evidence" value="ECO:0007669"/>
    <property type="project" value="UniProtKB-KW"/>
</dbReference>
<gene>
    <name evidence="11" type="primary">LOC127751357</name>
</gene>
<dbReference type="InterPro" id="IPR012337">
    <property type="entry name" value="RNaseH-like_sf"/>
</dbReference>
<dbReference type="SUPFAM" id="SSF53098">
    <property type="entry name" value="Ribonuclease H-like"/>
    <property type="match status" value="1"/>
</dbReference>
<comment type="similarity">
    <text evidence="1">Belongs to the DNA polymerase type-B family.</text>
</comment>
<evidence type="ECO:0000259" key="9">
    <source>
        <dbReference type="Pfam" id="PF03175"/>
    </source>
</evidence>
<keyword evidence="6" id="KW-0239">DNA-directed DNA polymerase</keyword>
<evidence type="ECO:0000256" key="8">
    <source>
        <dbReference type="ARBA" id="ARBA00049244"/>
    </source>
</evidence>
<dbReference type="GO" id="GO:0006260">
    <property type="term" value="P:DNA replication"/>
    <property type="evidence" value="ECO:0007669"/>
    <property type="project" value="UniProtKB-KW"/>
</dbReference>
<dbReference type="AlphaFoldDB" id="A0A9C6X7W1"/>
<dbReference type="KEGG" id="foc:127751357"/>
<keyword evidence="4" id="KW-0548">Nucleotidyltransferase</keyword>
<evidence type="ECO:0000256" key="5">
    <source>
        <dbReference type="ARBA" id="ARBA00022705"/>
    </source>
</evidence>
<dbReference type="Gene3D" id="3.30.420.10">
    <property type="entry name" value="Ribonuclease H-like superfamily/Ribonuclease H"/>
    <property type="match status" value="1"/>
</dbReference>
<keyword evidence="3" id="KW-0808">Transferase</keyword>
<sequence length="160" mass="18668">MGVEPVLQGGKIISMKVGNWKFIDSLMFMPMPLSAMPKSFGLTELKKGYMPFLANKPEFYKYEGPMLDKAYYCVSTMKAPAAREFNKWHDEQVEKNYVFNFRRELFDYCISDVTILRQACPAFRKQFQEVAGFDPMFNCMTLSSACMAAFRRNFLKKRHN</sequence>
<keyword evidence="5" id="KW-0235">DNA replication</keyword>
<feature type="domain" description="DNA-directed DNA polymerase family B mitochondria/virus" evidence="9">
    <location>
        <begin position="11"/>
        <end position="157"/>
    </location>
</feature>
<evidence type="ECO:0000256" key="4">
    <source>
        <dbReference type="ARBA" id="ARBA00022695"/>
    </source>
</evidence>
<evidence type="ECO:0000256" key="6">
    <source>
        <dbReference type="ARBA" id="ARBA00022932"/>
    </source>
</evidence>
<evidence type="ECO:0000256" key="7">
    <source>
        <dbReference type="ARBA" id="ARBA00023125"/>
    </source>
</evidence>
<dbReference type="PANTHER" id="PTHR33568">
    <property type="entry name" value="DNA POLYMERASE"/>
    <property type="match status" value="1"/>
</dbReference>
<organism evidence="10 11">
    <name type="scientific">Frankliniella occidentalis</name>
    <name type="common">Western flower thrips</name>
    <name type="synonym">Euthrips occidentalis</name>
    <dbReference type="NCBI Taxonomy" id="133901"/>
    <lineage>
        <taxon>Eukaryota</taxon>
        <taxon>Metazoa</taxon>
        <taxon>Ecdysozoa</taxon>
        <taxon>Arthropoda</taxon>
        <taxon>Hexapoda</taxon>
        <taxon>Insecta</taxon>
        <taxon>Pterygota</taxon>
        <taxon>Neoptera</taxon>
        <taxon>Paraneoptera</taxon>
        <taxon>Thysanoptera</taxon>
        <taxon>Terebrantia</taxon>
        <taxon>Thripoidea</taxon>
        <taxon>Thripidae</taxon>
        <taxon>Frankliniella</taxon>
    </lineage>
</organism>
<comment type="catalytic activity">
    <reaction evidence="8">
        <text>DNA(n) + a 2'-deoxyribonucleoside 5'-triphosphate = DNA(n+1) + diphosphate</text>
        <dbReference type="Rhea" id="RHEA:22508"/>
        <dbReference type="Rhea" id="RHEA-COMP:17339"/>
        <dbReference type="Rhea" id="RHEA-COMP:17340"/>
        <dbReference type="ChEBI" id="CHEBI:33019"/>
        <dbReference type="ChEBI" id="CHEBI:61560"/>
        <dbReference type="ChEBI" id="CHEBI:173112"/>
        <dbReference type="EC" id="2.7.7.7"/>
    </reaction>
</comment>
<dbReference type="EC" id="2.7.7.7" evidence="2"/>
<dbReference type="Proteomes" id="UP000504606">
    <property type="component" value="Unplaced"/>
</dbReference>
<dbReference type="InterPro" id="IPR036397">
    <property type="entry name" value="RNaseH_sf"/>
</dbReference>
<feature type="non-terminal residue" evidence="11">
    <location>
        <position position="160"/>
    </location>
</feature>
<keyword evidence="10" id="KW-1185">Reference proteome</keyword>
<evidence type="ECO:0000256" key="1">
    <source>
        <dbReference type="ARBA" id="ARBA00005755"/>
    </source>
</evidence>
<keyword evidence="7" id="KW-0238">DNA-binding</keyword>
<dbReference type="OrthoDB" id="5871067at2759"/>
<dbReference type="GO" id="GO:0003677">
    <property type="term" value="F:DNA binding"/>
    <property type="evidence" value="ECO:0007669"/>
    <property type="project" value="UniProtKB-KW"/>
</dbReference>
<name>A0A9C6X7W1_FRAOC</name>
<reference evidence="11" key="1">
    <citation type="submission" date="2025-08" db="UniProtKB">
        <authorList>
            <consortium name="RefSeq"/>
        </authorList>
    </citation>
    <scope>IDENTIFICATION</scope>
    <source>
        <tissue evidence="11">Whole organism</tissue>
    </source>
</reference>
<protein>
    <recommendedName>
        <fullName evidence="2">DNA-directed DNA polymerase</fullName>
        <ecNumber evidence="2">2.7.7.7</ecNumber>
    </recommendedName>
</protein>
<dbReference type="GeneID" id="127751357"/>
<dbReference type="PANTHER" id="PTHR33568:SF3">
    <property type="entry name" value="DNA-DIRECTED DNA POLYMERASE"/>
    <property type="match status" value="1"/>
</dbReference>
<dbReference type="GO" id="GO:0000166">
    <property type="term" value="F:nucleotide binding"/>
    <property type="evidence" value="ECO:0007669"/>
    <property type="project" value="InterPro"/>
</dbReference>
<evidence type="ECO:0000256" key="3">
    <source>
        <dbReference type="ARBA" id="ARBA00022679"/>
    </source>
</evidence>
<evidence type="ECO:0000313" key="11">
    <source>
        <dbReference type="RefSeq" id="XP_052130776.1"/>
    </source>
</evidence>
<dbReference type="Pfam" id="PF03175">
    <property type="entry name" value="DNA_pol_B_2"/>
    <property type="match status" value="1"/>
</dbReference>
<evidence type="ECO:0000256" key="2">
    <source>
        <dbReference type="ARBA" id="ARBA00012417"/>
    </source>
</evidence>
<dbReference type="InterPro" id="IPR004868">
    <property type="entry name" value="DNA-dir_DNA_pol_B_mt/vir"/>
</dbReference>
<evidence type="ECO:0000313" key="10">
    <source>
        <dbReference type="Proteomes" id="UP000504606"/>
    </source>
</evidence>